<proteinExistence type="predicted"/>
<evidence type="ECO:0000313" key="1">
    <source>
        <dbReference type="EMBL" id="CEK53612.1"/>
    </source>
</evidence>
<reference evidence="1" key="1">
    <citation type="submission" date="2014-12" db="EMBL/GenBank/DDBJ databases">
        <title>Insight into the proteome of Arion vulgaris.</title>
        <authorList>
            <person name="Aradska J."/>
            <person name="Bulat T."/>
            <person name="Smidak R."/>
            <person name="Sarate P."/>
            <person name="Gangsoo J."/>
            <person name="Sialana F."/>
            <person name="Bilban M."/>
            <person name="Lubec G."/>
        </authorList>
    </citation>
    <scope>NUCLEOTIDE SEQUENCE</scope>
    <source>
        <tissue evidence="1">Skin</tissue>
    </source>
</reference>
<feature type="non-terminal residue" evidence="1">
    <location>
        <position position="1"/>
    </location>
</feature>
<name>A0A0B6YBA4_9EUPU</name>
<accession>A0A0B6YBA4</accession>
<dbReference type="AlphaFoldDB" id="A0A0B6YBA4"/>
<gene>
    <name evidence="1" type="primary">ORF20846</name>
</gene>
<organism evidence="1">
    <name type="scientific">Arion vulgaris</name>
    <dbReference type="NCBI Taxonomy" id="1028688"/>
    <lineage>
        <taxon>Eukaryota</taxon>
        <taxon>Metazoa</taxon>
        <taxon>Spiralia</taxon>
        <taxon>Lophotrochozoa</taxon>
        <taxon>Mollusca</taxon>
        <taxon>Gastropoda</taxon>
        <taxon>Heterobranchia</taxon>
        <taxon>Euthyneura</taxon>
        <taxon>Panpulmonata</taxon>
        <taxon>Eupulmonata</taxon>
        <taxon>Stylommatophora</taxon>
        <taxon>Helicina</taxon>
        <taxon>Arionoidea</taxon>
        <taxon>Arionidae</taxon>
        <taxon>Arion</taxon>
    </lineage>
</organism>
<protein>
    <submittedName>
        <fullName evidence="1">Uncharacterized protein</fullName>
    </submittedName>
</protein>
<dbReference type="EMBL" id="HACG01006747">
    <property type="protein sequence ID" value="CEK53612.1"/>
    <property type="molecule type" value="Transcribed_RNA"/>
</dbReference>
<sequence length="52" mass="6236">QIFYYIKHFWHDLCSHHVAADNGDEVPDCRLQYANICTFHCLGQIAEFICYW</sequence>